<proteinExistence type="inferred from homology"/>
<keyword evidence="8" id="KW-0443">Lipid metabolism</keyword>
<evidence type="ECO:0000313" key="12">
    <source>
        <dbReference type="EMBL" id="GMI40111.1"/>
    </source>
</evidence>
<evidence type="ECO:0000256" key="8">
    <source>
        <dbReference type="ARBA" id="ARBA00023098"/>
    </source>
</evidence>
<evidence type="ECO:0000256" key="5">
    <source>
        <dbReference type="ARBA" id="ARBA00022692"/>
    </source>
</evidence>
<dbReference type="PANTHER" id="PTHR12317">
    <property type="entry name" value="DIACYLGLYCEROL O-ACYLTRANSFERASE"/>
    <property type="match status" value="1"/>
</dbReference>
<keyword evidence="6 11" id="KW-0256">Endoplasmic reticulum</keyword>
<dbReference type="InterPro" id="IPR007130">
    <property type="entry name" value="DAGAT"/>
</dbReference>
<keyword evidence="4 11" id="KW-0808">Transferase</keyword>
<keyword evidence="13" id="KW-1185">Reference proteome</keyword>
<evidence type="ECO:0000256" key="9">
    <source>
        <dbReference type="ARBA" id="ARBA00023136"/>
    </source>
</evidence>
<accession>A0ABQ6N5N2</accession>
<evidence type="ECO:0000256" key="10">
    <source>
        <dbReference type="ARBA" id="ARBA00023315"/>
    </source>
</evidence>
<keyword evidence="10" id="KW-0012">Acyltransferase</keyword>
<gene>
    <name evidence="12" type="ORF">TeGR_g4593</name>
</gene>
<keyword evidence="3" id="KW-0444">Lipid biosynthesis</keyword>
<evidence type="ECO:0000256" key="7">
    <source>
        <dbReference type="ARBA" id="ARBA00022989"/>
    </source>
</evidence>
<evidence type="ECO:0000256" key="3">
    <source>
        <dbReference type="ARBA" id="ARBA00022516"/>
    </source>
</evidence>
<evidence type="ECO:0000313" key="13">
    <source>
        <dbReference type="Proteomes" id="UP001165060"/>
    </source>
</evidence>
<keyword evidence="5 11" id="KW-0812">Transmembrane</keyword>
<comment type="similarity">
    <text evidence="2 11">Belongs to the diacylglycerol acyltransferase family.</text>
</comment>
<keyword evidence="7 11" id="KW-1133">Transmembrane helix</keyword>
<comment type="caution">
    <text evidence="11">Lacks conserved residue(s) required for the propagation of feature annotation.</text>
</comment>
<keyword evidence="9 11" id="KW-0472">Membrane</keyword>
<name>A0ABQ6N5N2_9STRA</name>
<organism evidence="12 13">
    <name type="scientific">Tetraparma gracilis</name>
    <dbReference type="NCBI Taxonomy" id="2962635"/>
    <lineage>
        <taxon>Eukaryota</taxon>
        <taxon>Sar</taxon>
        <taxon>Stramenopiles</taxon>
        <taxon>Ochrophyta</taxon>
        <taxon>Bolidophyceae</taxon>
        <taxon>Parmales</taxon>
        <taxon>Triparmaceae</taxon>
        <taxon>Tetraparma</taxon>
    </lineage>
</organism>
<evidence type="ECO:0000256" key="2">
    <source>
        <dbReference type="ARBA" id="ARBA00005420"/>
    </source>
</evidence>
<dbReference type="PANTHER" id="PTHR12317:SF63">
    <property type="entry name" value="DIACYLGLYCEROL O-ACYLTRANSFERASE 2"/>
    <property type="match status" value="1"/>
</dbReference>
<evidence type="ECO:0000256" key="1">
    <source>
        <dbReference type="ARBA" id="ARBA00004477"/>
    </source>
</evidence>
<comment type="caution">
    <text evidence="12">The sequence shown here is derived from an EMBL/GenBank/DDBJ whole genome shotgun (WGS) entry which is preliminary data.</text>
</comment>
<feature type="transmembrane region" description="Helical" evidence="11">
    <location>
        <begin position="26"/>
        <end position="51"/>
    </location>
</feature>
<evidence type="ECO:0000256" key="6">
    <source>
        <dbReference type="ARBA" id="ARBA00022824"/>
    </source>
</evidence>
<dbReference type="Proteomes" id="UP001165060">
    <property type="component" value="Unassembled WGS sequence"/>
</dbReference>
<comment type="subcellular location">
    <subcellularLocation>
        <location evidence="1 11">Endoplasmic reticulum membrane</location>
        <topology evidence="1 11">Multi-pass membrane protein</topology>
    </subcellularLocation>
</comment>
<dbReference type="EMBL" id="BRYB01000909">
    <property type="protein sequence ID" value="GMI40111.1"/>
    <property type="molecule type" value="Genomic_DNA"/>
</dbReference>
<sequence length="336" mass="37303">MAKTEQPAARVGKPQDDFPHRPNDPLTFFLVFIWLGAVLIFVTLAFSVLLIPSRTYKLFMGSLLFILGVIPLPTRNSKNPVHVLGYKLGNRIMLAACYYFGLKIIRSGAPMPANPKGHGAIVAMEPHDILPYAIFAFAKDDLFPEFPPGVGLMTSAVFSLPWVRQIYSYCLAGSIDKKNFARNLKEGNLCVMIPGGVQEVALQQKQPPGSIALYLNKRKGFVKLALQHGSTIIPSFTFNYDGSFRTWIPEDTLGLNKKLGFLPMLYFGRGGIPLGIPNPPNRITVTVGEPISVPLIEEPTQEDIDRVHKQFVEGMVKTFEDNKVKAGYEKRTLVIL</sequence>
<protein>
    <recommendedName>
        <fullName evidence="11">Acyltransferase</fullName>
        <ecNumber evidence="11">2.3.1.-</ecNumber>
    </recommendedName>
</protein>
<dbReference type="Pfam" id="PF03982">
    <property type="entry name" value="DAGAT"/>
    <property type="match status" value="1"/>
</dbReference>
<evidence type="ECO:0000256" key="4">
    <source>
        <dbReference type="ARBA" id="ARBA00022679"/>
    </source>
</evidence>
<dbReference type="EC" id="2.3.1.-" evidence="11"/>
<evidence type="ECO:0000256" key="11">
    <source>
        <dbReference type="RuleBase" id="RU367023"/>
    </source>
</evidence>
<reference evidence="12 13" key="1">
    <citation type="journal article" date="2023" name="Commun. Biol.">
        <title>Genome analysis of Parmales, the sister group of diatoms, reveals the evolutionary specialization of diatoms from phago-mixotrophs to photoautotrophs.</title>
        <authorList>
            <person name="Ban H."/>
            <person name="Sato S."/>
            <person name="Yoshikawa S."/>
            <person name="Yamada K."/>
            <person name="Nakamura Y."/>
            <person name="Ichinomiya M."/>
            <person name="Sato N."/>
            <person name="Blanc-Mathieu R."/>
            <person name="Endo H."/>
            <person name="Kuwata A."/>
            <person name="Ogata H."/>
        </authorList>
    </citation>
    <scope>NUCLEOTIDE SEQUENCE [LARGE SCALE GENOMIC DNA]</scope>
</reference>